<evidence type="ECO:0000259" key="12">
    <source>
        <dbReference type="PROSITE" id="PS50975"/>
    </source>
</evidence>
<dbReference type="PROSITE" id="PS00867">
    <property type="entry name" value="CPSASE_2"/>
    <property type="match status" value="1"/>
</dbReference>
<evidence type="ECO:0000256" key="6">
    <source>
        <dbReference type="ARBA" id="ARBA00022840"/>
    </source>
</evidence>
<gene>
    <name evidence="16" type="ORF">GQF03_10325</name>
</gene>
<dbReference type="InterPro" id="IPR011053">
    <property type="entry name" value="Single_hybrid_motif"/>
</dbReference>
<dbReference type="Pfam" id="PF00364">
    <property type="entry name" value="Biotin_lipoyl"/>
    <property type="match status" value="1"/>
</dbReference>
<dbReference type="GO" id="GO:0046872">
    <property type="term" value="F:metal ion binding"/>
    <property type="evidence" value="ECO:0007669"/>
    <property type="project" value="InterPro"/>
</dbReference>
<dbReference type="UniPathway" id="UPA00655">
    <property type="reaction ID" value="UER00711"/>
</dbReference>
<keyword evidence="4" id="KW-0436">Ligase</keyword>
<dbReference type="InterPro" id="IPR034733">
    <property type="entry name" value="AcCoA_carboxyl_beta"/>
</dbReference>
<dbReference type="GO" id="GO:0005524">
    <property type="term" value="F:ATP binding"/>
    <property type="evidence" value="ECO:0007669"/>
    <property type="project" value="UniProtKB-UniRule"/>
</dbReference>
<dbReference type="FunFam" id="3.40.50.20:FF:000010">
    <property type="entry name" value="Propionyl-CoA carboxylase subunit alpha"/>
    <property type="match status" value="1"/>
</dbReference>
<dbReference type="Gene3D" id="3.30.1490.20">
    <property type="entry name" value="ATP-grasp fold, A domain"/>
    <property type="match status" value="1"/>
</dbReference>
<feature type="domain" description="CoA carboxyltransferase N-terminal" evidence="14">
    <location>
        <begin position="589"/>
        <end position="858"/>
    </location>
</feature>
<evidence type="ECO:0000256" key="3">
    <source>
        <dbReference type="ARBA" id="ARBA00013058"/>
    </source>
</evidence>
<dbReference type="InterPro" id="IPR011764">
    <property type="entry name" value="Biotin_carboxylation_dom"/>
</dbReference>
<dbReference type="GO" id="GO:2001295">
    <property type="term" value="P:malonyl-CoA biosynthetic process"/>
    <property type="evidence" value="ECO:0007669"/>
    <property type="project" value="UniProtKB-UniPathway"/>
</dbReference>
<dbReference type="InterPro" id="IPR005479">
    <property type="entry name" value="CPAse_ATP-bd"/>
</dbReference>
<feature type="domain" description="Lipoyl-binding" evidence="11">
    <location>
        <begin position="495"/>
        <end position="572"/>
    </location>
</feature>
<keyword evidence="8" id="KW-0511">Multifunctional enzyme</keyword>
<evidence type="ECO:0000259" key="15">
    <source>
        <dbReference type="PROSITE" id="PS50989"/>
    </source>
</evidence>
<dbReference type="PROSITE" id="PS50979">
    <property type="entry name" value="BC"/>
    <property type="match status" value="1"/>
</dbReference>
<dbReference type="Pfam" id="PF00289">
    <property type="entry name" value="Biotin_carb_N"/>
    <property type="match status" value="1"/>
</dbReference>
<evidence type="ECO:0000256" key="1">
    <source>
        <dbReference type="ARBA" id="ARBA00001953"/>
    </source>
</evidence>
<dbReference type="OrthoDB" id="9763189at2"/>
<dbReference type="InterPro" id="IPR005481">
    <property type="entry name" value="BC-like_N"/>
</dbReference>
<dbReference type="InterPro" id="IPR005482">
    <property type="entry name" value="Biotin_COase_C"/>
</dbReference>
<dbReference type="InterPro" id="IPR011763">
    <property type="entry name" value="COA_CT_C"/>
</dbReference>
<evidence type="ECO:0000256" key="2">
    <source>
        <dbReference type="ARBA" id="ARBA00004956"/>
    </source>
</evidence>
<dbReference type="InterPro" id="IPR016185">
    <property type="entry name" value="PreATP-grasp_dom_sf"/>
</dbReference>
<dbReference type="CDD" id="cd06850">
    <property type="entry name" value="biotinyl_domain"/>
    <property type="match status" value="1"/>
</dbReference>
<dbReference type="Gene3D" id="3.90.226.10">
    <property type="entry name" value="2-enoyl-CoA Hydratase, Chain A, domain 1"/>
    <property type="match status" value="2"/>
</dbReference>
<dbReference type="PROSITE" id="PS50980">
    <property type="entry name" value="COA_CT_NTER"/>
    <property type="match status" value="1"/>
</dbReference>
<feature type="domain" description="CoA carboxyltransferase C-terminal" evidence="15">
    <location>
        <begin position="852"/>
        <end position="1095"/>
    </location>
</feature>
<feature type="region of interest" description="Disordered" evidence="10">
    <location>
        <begin position="603"/>
        <end position="626"/>
    </location>
</feature>
<dbReference type="EMBL" id="WTVA01000004">
    <property type="protein sequence ID" value="MZR22727.1"/>
    <property type="molecule type" value="Genomic_DNA"/>
</dbReference>
<evidence type="ECO:0000259" key="13">
    <source>
        <dbReference type="PROSITE" id="PS50979"/>
    </source>
</evidence>
<keyword evidence="17" id="KW-1185">Reference proteome</keyword>
<dbReference type="GO" id="GO:0003989">
    <property type="term" value="F:acetyl-CoA carboxylase activity"/>
    <property type="evidence" value="ECO:0007669"/>
    <property type="project" value="UniProtKB-EC"/>
</dbReference>
<dbReference type="InterPro" id="IPR013815">
    <property type="entry name" value="ATP_grasp_subdomain_1"/>
</dbReference>
<evidence type="ECO:0000256" key="7">
    <source>
        <dbReference type="ARBA" id="ARBA00023267"/>
    </source>
</evidence>
<evidence type="ECO:0000256" key="10">
    <source>
        <dbReference type="SAM" id="MobiDB-lite"/>
    </source>
</evidence>
<accession>A0A845MHJ3</accession>
<keyword evidence="5 9" id="KW-0547">Nucleotide-binding</keyword>
<dbReference type="Pfam" id="PF01039">
    <property type="entry name" value="Carboxyl_trans"/>
    <property type="match status" value="1"/>
</dbReference>
<name>A0A845MHJ3_9PROT</name>
<protein>
    <recommendedName>
        <fullName evidence="3">acetyl-CoA carboxylase</fullName>
        <ecNumber evidence="3">6.4.1.2</ecNumber>
    </recommendedName>
</protein>
<dbReference type="InterPro" id="IPR011054">
    <property type="entry name" value="Rudment_hybrid_motif"/>
</dbReference>
<dbReference type="RefSeq" id="WP_161339193.1">
    <property type="nucleotide sequence ID" value="NZ_JBHSDG010000004.1"/>
</dbReference>
<dbReference type="Pfam" id="PF02785">
    <property type="entry name" value="Biotin_carb_C"/>
    <property type="match status" value="1"/>
</dbReference>
<evidence type="ECO:0000256" key="9">
    <source>
        <dbReference type="PROSITE-ProRule" id="PRU00409"/>
    </source>
</evidence>
<comment type="pathway">
    <text evidence="2">Lipid metabolism; malonyl-CoA biosynthesis; malonyl-CoA from acetyl-CoA: step 1/1.</text>
</comment>
<evidence type="ECO:0000256" key="8">
    <source>
        <dbReference type="ARBA" id="ARBA00023268"/>
    </source>
</evidence>
<dbReference type="Pfam" id="PF02786">
    <property type="entry name" value="CPSase_L_D2"/>
    <property type="match status" value="1"/>
</dbReference>
<dbReference type="SUPFAM" id="SSF52440">
    <property type="entry name" value="PreATP-grasp domain"/>
    <property type="match status" value="1"/>
</dbReference>
<dbReference type="SUPFAM" id="SSF51230">
    <property type="entry name" value="Single hybrid motif"/>
    <property type="match status" value="1"/>
</dbReference>
<dbReference type="SUPFAM" id="SSF56059">
    <property type="entry name" value="Glutathione synthetase ATP-binding domain-like"/>
    <property type="match status" value="1"/>
</dbReference>
<dbReference type="Gene3D" id="3.30.470.20">
    <property type="entry name" value="ATP-grasp fold, B domain"/>
    <property type="match status" value="1"/>
</dbReference>
<evidence type="ECO:0000256" key="5">
    <source>
        <dbReference type="ARBA" id="ARBA00022741"/>
    </source>
</evidence>
<dbReference type="InterPro" id="IPR011762">
    <property type="entry name" value="COA_CT_N"/>
</dbReference>
<dbReference type="Proteomes" id="UP000445696">
    <property type="component" value="Unassembled WGS sequence"/>
</dbReference>
<dbReference type="PANTHER" id="PTHR48095:SF5">
    <property type="entry name" value="BLL7292 PROTEIN"/>
    <property type="match status" value="1"/>
</dbReference>
<proteinExistence type="predicted"/>
<dbReference type="SUPFAM" id="SSF51246">
    <property type="entry name" value="Rudiment single hybrid motif"/>
    <property type="match status" value="1"/>
</dbReference>
<comment type="caution">
    <text evidence="16">The sequence shown here is derived from an EMBL/GenBank/DDBJ whole genome shotgun (WGS) entry which is preliminary data.</text>
</comment>
<dbReference type="AlphaFoldDB" id="A0A845MHJ3"/>
<dbReference type="PROSITE" id="PS50975">
    <property type="entry name" value="ATP_GRASP"/>
    <property type="match status" value="1"/>
</dbReference>
<evidence type="ECO:0000313" key="16">
    <source>
        <dbReference type="EMBL" id="MZR22727.1"/>
    </source>
</evidence>
<evidence type="ECO:0000259" key="14">
    <source>
        <dbReference type="PROSITE" id="PS50980"/>
    </source>
</evidence>
<dbReference type="PROSITE" id="PS50968">
    <property type="entry name" value="BIOTINYL_LIPOYL"/>
    <property type="match status" value="1"/>
</dbReference>
<dbReference type="PROSITE" id="PS50989">
    <property type="entry name" value="COA_CT_CTER"/>
    <property type="match status" value="1"/>
</dbReference>
<dbReference type="Gene3D" id="3.40.50.20">
    <property type="match status" value="1"/>
</dbReference>
<dbReference type="InterPro" id="IPR011761">
    <property type="entry name" value="ATP-grasp"/>
</dbReference>
<dbReference type="InterPro" id="IPR029045">
    <property type="entry name" value="ClpP/crotonase-like_dom_sf"/>
</dbReference>
<sequence>MSDKGTLRAPQTPSRILVANRGEIAIRIMHAAAELGIATVAIYSDDDASALHVRKADMAASLGASGARAYLDGAKIVAIARETGCDAIHPGYGFLSENAKFAQSCLDAGIIFIGPKPATLELFGDKVAARRLAEKAGVPLLAGTAGPTSVEEMHDYFDKLGPDGAVMIKAVAGGGGRGMRKVDKASDLDTAYKLCSSEAAASFGNGDVYVERLVRRARHIEVQIIGDGNQVAHLWERECTIQRRHQKVVEIAPAPGLDPALRKQLLEAAVTLARAGNYQSLGTFEFLVDRDCEDPENAFVFIEANPRLQVEHTVTEQVTGLDLVKLQIRIAGGQSLSDLGLDKPSDLPRGYAMQLRINAETVGKNGEVKPSMGELTAFEIPCGPGVRVDTAGYVGYHSNPSFDSLLAKLIAYDPSPVYTDVIARAYRALCEFRIDGITTNIPLLQNLLQNPAFLENDVDTGFFELHLAELIQKDHAHPSRYARSEAGNDNMQVKEVSVASPGFATISAPMQGTVIAIKAGVGETIDANGEVLVLEAMKMEHIIVSGISGRLDKLFIEIGSTVAEGQPLAFVEPQDVEIEATTAEIEIDPDFIRPDLADALERRRRTQDAARPDAVARRRKTKQRTARENIEDLTDPGTFVEYGGLTVAARQSRNTLEELIDRTPADGLIAGIAHINGAHFPPEKARCAVLSYDYTVLAGTQGWKGHEKTDRMLEVVRRRRLPLIFFTEGGGGRPGDTDVINAGGLTTPTFHKLAELSALVPLIAINSGRCFAGNAAALGCCDVIIATENSNIGMGGPAMIEGGGLGVYRPEEVGPMSIQVPNGVVDIAVADEAEAVAAAKKYLSYLQGPFTEWDCADQRRLRNVVPENRRRSYDMREAIDLIADTDTVLELRRDYGVGMITCLARIEGRAVGIIANNPRHLGGAIDSDAADKGARFMQVLDAHGIPVLFLCDTPGNMVGPEAEKSGLVRHCSRLFLVGANLSVPFFTVVLRKGYGLGAQAMAGGGFHNPHFLVSWPTGEFGGMGLEGAVRLGYREKLAAIEDAEEREATFQTLVDELYEKGKALSAASLFEIDDVIDPVETRQWISSAIDTPYENNRLEGKRRPFIDSW</sequence>
<evidence type="ECO:0000313" key="17">
    <source>
        <dbReference type="Proteomes" id="UP000445696"/>
    </source>
</evidence>
<organism evidence="16 17">
    <name type="scientific">Sneathiella chungangensis</name>
    <dbReference type="NCBI Taxonomy" id="1418234"/>
    <lineage>
        <taxon>Bacteria</taxon>
        <taxon>Pseudomonadati</taxon>
        <taxon>Pseudomonadota</taxon>
        <taxon>Alphaproteobacteria</taxon>
        <taxon>Sneathiellales</taxon>
        <taxon>Sneathiellaceae</taxon>
        <taxon>Sneathiella</taxon>
    </lineage>
</organism>
<feature type="domain" description="Biotin carboxylation" evidence="13">
    <location>
        <begin position="12"/>
        <end position="468"/>
    </location>
</feature>
<keyword evidence="7" id="KW-0092">Biotin</keyword>
<evidence type="ECO:0000259" key="11">
    <source>
        <dbReference type="PROSITE" id="PS50968"/>
    </source>
</evidence>
<dbReference type="SMART" id="SM00878">
    <property type="entry name" value="Biotin_carb_C"/>
    <property type="match status" value="1"/>
</dbReference>
<comment type="cofactor">
    <cofactor evidence="1">
        <name>biotin</name>
        <dbReference type="ChEBI" id="CHEBI:57586"/>
    </cofactor>
</comment>
<dbReference type="Gene3D" id="2.40.50.100">
    <property type="match status" value="1"/>
</dbReference>
<dbReference type="PANTHER" id="PTHR48095">
    <property type="entry name" value="PYRUVATE CARBOXYLASE SUBUNIT A"/>
    <property type="match status" value="1"/>
</dbReference>
<feature type="domain" description="ATP-grasp" evidence="12">
    <location>
        <begin position="130"/>
        <end position="332"/>
    </location>
</feature>
<dbReference type="EC" id="6.4.1.2" evidence="3"/>
<dbReference type="InterPro" id="IPR000089">
    <property type="entry name" value="Biotin_lipoyl"/>
</dbReference>
<keyword evidence="6 9" id="KW-0067">ATP-binding</keyword>
<dbReference type="InterPro" id="IPR051602">
    <property type="entry name" value="ACC_Biotin_Carboxylase"/>
</dbReference>
<evidence type="ECO:0000256" key="4">
    <source>
        <dbReference type="ARBA" id="ARBA00022598"/>
    </source>
</evidence>
<dbReference type="SUPFAM" id="SSF52096">
    <property type="entry name" value="ClpP/crotonase"/>
    <property type="match status" value="2"/>
</dbReference>
<reference evidence="16 17" key="1">
    <citation type="journal article" date="2014" name="Int. J. Syst. Evol. Microbiol.">
        <title>Sneathiella chungangensis sp. nov., isolated from a marine sand, and emended description of the genus Sneathiella.</title>
        <authorList>
            <person name="Siamphan C."/>
            <person name="Kim H."/>
            <person name="Lee J.S."/>
            <person name="Kim W."/>
        </authorList>
    </citation>
    <scope>NUCLEOTIDE SEQUENCE [LARGE SCALE GENOMIC DNA]</scope>
    <source>
        <strain evidence="16 17">KCTC 32476</strain>
    </source>
</reference>
<feature type="compositionally biased region" description="Basic and acidic residues" evidence="10">
    <location>
        <begin position="603"/>
        <end position="616"/>
    </location>
</feature>